<organism evidence="1">
    <name type="scientific">uncultured prokaryote</name>
    <dbReference type="NCBI Taxonomy" id="198431"/>
    <lineage>
        <taxon>unclassified sequences</taxon>
        <taxon>environmental samples</taxon>
    </lineage>
</organism>
<dbReference type="AlphaFoldDB" id="A0A0H5Q769"/>
<reference evidence="1" key="1">
    <citation type="submission" date="2015-06" db="EMBL/GenBank/DDBJ databases">
        <authorList>
            <person name="Joergensen T."/>
        </authorList>
    </citation>
    <scope>NUCLEOTIDE SEQUENCE</scope>
    <source>
        <strain evidence="1">RGRH1785</strain>
    </source>
</reference>
<sequence>MVSRNAFQWNLAYIQAVNKCDRQTFLQLFHDAMKMELKGLFNRKRYIWNWIRGKDFYKNLAYYVVQQVKDALGDGFCNRDTILENVEKLIHEVLASEKRYDVRKSFIWNITKQVPLITIDTIGYMSEERVTNMLRSDKSILCDAAFGPFIKELIDLKGKLKDAEEVIDAMTITNQ</sequence>
<evidence type="ECO:0000313" key="1">
    <source>
        <dbReference type="EMBL" id="CRY97886.1"/>
    </source>
</evidence>
<reference evidence="1" key="2">
    <citation type="submission" date="2015-07" db="EMBL/GenBank/DDBJ databases">
        <title>Plasmids, circular viruses and viroids from rat gut.</title>
        <authorList>
            <person name="Jorgensen T.J."/>
            <person name="Hansen M.A."/>
            <person name="Xu Z."/>
            <person name="Tabak M.A."/>
            <person name="Sorensen S.J."/>
            <person name="Hansen L.H."/>
        </authorList>
    </citation>
    <scope>NUCLEOTIDE SEQUENCE</scope>
    <source>
        <strain evidence="1">RGRH1785</strain>
    </source>
</reference>
<protein>
    <submittedName>
        <fullName evidence="1">Uncharacterized protein</fullName>
    </submittedName>
</protein>
<name>A0A0H5Q769_9ZZZZ</name>
<accession>A0A0H5Q769</accession>
<dbReference type="EMBL" id="LN854285">
    <property type="protein sequence ID" value="CRY97886.1"/>
    <property type="molecule type" value="Genomic_DNA"/>
</dbReference>
<proteinExistence type="predicted"/>